<dbReference type="Proteomes" id="UP001595843">
    <property type="component" value="Unassembled WGS sequence"/>
</dbReference>
<dbReference type="InterPro" id="IPR015293">
    <property type="entry name" value="BE_C"/>
</dbReference>
<evidence type="ECO:0000256" key="1">
    <source>
        <dbReference type="ARBA" id="ARBA00006821"/>
    </source>
</evidence>
<dbReference type="PANTHER" id="PTHR41695:SF1">
    <property type="entry name" value="1,4-ALPHA-GLUCAN BRANCHING ENZYME TK1436"/>
    <property type="match status" value="1"/>
</dbReference>
<evidence type="ECO:0000256" key="3">
    <source>
        <dbReference type="RuleBase" id="RU361196"/>
    </source>
</evidence>
<comment type="similarity">
    <text evidence="1 3">Belongs to the glycosyl hydrolase 57 family.</text>
</comment>
<protein>
    <submittedName>
        <fullName evidence="8">1,4-alpha-glucan branching protein domain-containing protein</fullName>
    </submittedName>
</protein>
<dbReference type="Gene3D" id="3.20.110.10">
    <property type="entry name" value="Glycoside hydrolase 38, N terminal domain"/>
    <property type="match status" value="1"/>
</dbReference>
<evidence type="ECO:0000259" key="6">
    <source>
        <dbReference type="Pfam" id="PF09210"/>
    </source>
</evidence>
<organism evidence="8 9">
    <name type="scientific">Salinithrix halophila</name>
    <dbReference type="NCBI Taxonomy" id="1485204"/>
    <lineage>
        <taxon>Bacteria</taxon>
        <taxon>Bacillati</taxon>
        <taxon>Bacillota</taxon>
        <taxon>Bacilli</taxon>
        <taxon>Bacillales</taxon>
        <taxon>Thermoactinomycetaceae</taxon>
        <taxon>Salinithrix</taxon>
    </lineage>
</organism>
<feature type="domain" description="Glycosyl transferase family 1" evidence="4">
    <location>
        <begin position="743"/>
        <end position="901"/>
    </location>
</feature>
<dbReference type="EMBL" id="JBHSAP010000018">
    <property type="protein sequence ID" value="MFC4078319.1"/>
    <property type="molecule type" value="Genomic_DNA"/>
</dbReference>
<evidence type="ECO:0000313" key="8">
    <source>
        <dbReference type="EMBL" id="MFC4078319.1"/>
    </source>
</evidence>
<dbReference type="InterPro" id="IPR027291">
    <property type="entry name" value="Glyco_hydro_38_N_sf"/>
</dbReference>
<dbReference type="SUPFAM" id="SSF88713">
    <property type="entry name" value="Glycoside hydrolase/deacetylase"/>
    <property type="match status" value="1"/>
</dbReference>
<feature type="domain" description="Glycosyltransferase subfamily 4-like N-terminal" evidence="7">
    <location>
        <begin position="552"/>
        <end position="726"/>
    </location>
</feature>
<reference evidence="9" key="1">
    <citation type="journal article" date="2019" name="Int. J. Syst. Evol. Microbiol.">
        <title>The Global Catalogue of Microorganisms (GCM) 10K type strain sequencing project: providing services to taxonomists for standard genome sequencing and annotation.</title>
        <authorList>
            <consortium name="The Broad Institute Genomics Platform"/>
            <consortium name="The Broad Institute Genome Sequencing Center for Infectious Disease"/>
            <person name="Wu L."/>
            <person name="Ma J."/>
        </authorList>
    </citation>
    <scope>NUCLEOTIDE SEQUENCE [LARGE SCALE GENOMIC DNA]</scope>
    <source>
        <strain evidence="9">IBRC-M 10813</strain>
    </source>
</reference>
<dbReference type="SUPFAM" id="SSF88688">
    <property type="entry name" value="Families 57/38 glycoside transferase middle domain"/>
    <property type="match status" value="1"/>
</dbReference>
<sequence>MESGYLALVLHAHLPYTRHPERKHTLEERWLFEAITETYIPLLQVFQGLLRDGADFRLTFSISPTLLSMWTDDLLKERVLRYLNQSIDLAEKEVDRTRKDPVFHRLANYYRERLGSIHRFWRHYNGDLVRPFRELADRGKLELITSAGTHPFLPFVKREESIHAQLRAALTLHEHHFGRKSRGIWLPECGYAPDLDRLLQENGIDYFFTDSHGLALAEPAPVFDLLSPVLTPKGTAVFARDPAASEQVWSSKEGYPGDYDYREYYRDIGYDLDFETIRPYIHPEGIRINTGFKYYRITGPGEHKEPYNLEWAREKTARHADHFLWERRCQVREGVHSIGRKPVVTAPYDAELYGHWWFEGPQFLDMLFRKMHFDQDELQPITPSEYLDRYGDYQVCRLAMSTWGRHGYADVWLNGTNDWIYPVLHRSEERLVALALRFDRPSSLERRALNQAGRELMLAQASDWAFIMDNKTMVEYAVKRTKHHINRFECLMEMLEAASLDEEWIAQAEALTPLFPQMDYRWYRPLTRGTVPVASECPRVLMLAWEFPPMMVGGLSRHVYDLSRALVKKGWEVHVVTTEIGDDPHTEMVEGIHVHRVHVMKPCGDEFYHWVFQLNLMMVDTVHALMDTGLSFDIIHAHDWLVSRAAKALKYRLGSPLVSTIHATEHGRNQGIHTDLQHRIHSLEQQLIDESDRVILCSTYMKREVEQIFHMPSDKAEVLPNGVDPELIQVADGREENKEPFAMVHERIVLFIGRLVREKGVETLIRSAERVLSRHPDTKFVIAGKGPMKEEWEELSRQLNLADKVLFTGFISDEARNRLLRSASVAVFPSWYEPFGIVALEAMAAGTPVVVSDTGGLADVVEHGYTGLKAYPQDVHSLALQINTILSDPEQAAGFAQRAKEELSRFDWNRIANGTISLYEKILPRDCSYLMVTRNPVSRVREENACI</sequence>
<dbReference type="SUPFAM" id="SSF53756">
    <property type="entry name" value="UDP-Glycosyltransferase/glycogen phosphorylase"/>
    <property type="match status" value="1"/>
</dbReference>
<dbReference type="InterPro" id="IPR004300">
    <property type="entry name" value="Glyco_hydro_57_N"/>
</dbReference>
<dbReference type="InterPro" id="IPR001296">
    <property type="entry name" value="Glyco_trans_1"/>
</dbReference>
<evidence type="ECO:0000259" key="7">
    <source>
        <dbReference type="Pfam" id="PF13439"/>
    </source>
</evidence>
<dbReference type="Gene3D" id="1.20.1430.10">
    <property type="entry name" value="Families 57/38 glycoside transferase, middle domain"/>
    <property type="match status" value="1"/>
</dbReference>
<proteinExistence type="inferred from homology"/>
<comment type="caution">
    <text evidence="8">The sequence shown here is derived from an EMBL/GenBank/DDBJ whole genome shotgun (WGS) entry which is preliminary data.</text>
</comment>
<evidence type="ECO:0000313" key="9">
    <source>
        <dbReference type="Proteomes" id="UP001595843"/>
    </source>
</evidence>
<dbReference type="PANTHER" id="PTHR41695">
    <property type="entry name" value="1,4-ALPHA-GLUCAN BRANCHING ENZYME RV3031-RELATED"/>
    <property type="match status" value="1"/>
</dbReference>
<dbReference type="RefSeq" id="WP_380706278.1">
    <property type="nucleotide sequence ID" value="NZ_JBHSAP010000018.1"/>
</dbReference>
<dbReference type="Pfam" id="PF09210">
    <property type="entry name" value="BE_C"/>
    <property type="match status" value="1"/>
</dbReference>
<feature type="domain" description="Glycoside hydrolase family 57 N-terminal" evidence="5">
    <location>
        <begin position="7"/>
        <end position="395"/>
    </location>
</feature>
<dbReference type="Gene3D" id="3.40.50.2000">
    <property type="entry name" value="Glycogen Phosphorylase B"/>
    <property type="match status" value="2"/>
</dbReference>
<feature type="domain" description="1,4-alpha-glucan branching enzyme C-terminal" evidence="6">
    <location>
        <begin position="424"/>
        <end position="523"/>
    </location>
</feature>
<dbReference type="Pfam" id="PF00534">
    <property type="entry name" value="Glycos_transf_1"/>
    <property type="match status" value="1"/>
</dbReference>
<dbReference type="Pfam" id="PF13439">
    <property type="entry name" value="Glyco_transf_4"/>
    <property type="match status" value="1"/>
</dbReference>
<dbReference type="InterPro" id="IPR028995">
    <property type="entry name" value="Glyco_hydro_57/38_cen_sf"/>
</dbReference>
<dbReference type="InterPro" id="IPR028098">
    <property type="entry name" value="Glyco_trans_4-like_N"/>
</dbReference>
<name>A0ABV8JIB5_9BACL</name>
<gene>
    <name evidence="8" type="ORF">ACFOUO_16090</name>
</gene>
<keyword evidence="9" id="KW-1185">Reference proteome</keyword>
<dbReference type="CDD" id="cd10792">
    <property type="entry name" value="GH57N_AmyC_like"/>
    <property type="match status" value="1"/>
</dbReference>
<dbReference type="Pfam" id="PF03065">
    <property type="entry name" value="Glyco_hydro_57"/>
    <property type="match status" value="1"/>
</dbReference>
<evidence type="ECO:0000259" key="4">
    <source>
        <dbReference type="Pfam" id="PF00534"/>
    </source>
</evidence>
<dbReference type="InterPro" id="IPR037090">
    <property type="entry name" value="57_glycoside_trans_central"/>
</dbReference>
<keyword evidence="2 3" id="KW-0119">Carbohydrate metabolism</keyword>
<dbReference type="InterPro" id="IPR040042">
    <property type="entry name" value="Branching_enz_MT3115-like"/>
</dbReference>
<evidence type="ECO:0000259" key="5">
    <source>
        <dbReference type="Pfam" id="PF03065"/>
    </source>
</evidence>
<dbReference type="InterPro" id="IPR011330">
    <property type="entry name" value="Glyco_hydro/deAcase_b/a-brl"/>
</dbReference>
<accession>A0ABV8JIB5</accession>
<evidence type="ECO:0000256" key="2">
    <source>
        <dbReference type="ARBA" id="ARBA00023277"/>
    </source>
</evidence>
<dbReference type="CDD" id="cd03801">
    <property type="entry name" value="GT4_PimA-like"/>
    <property type="match status" value="1"/>
</dbReference>